<dbReference type="Proteomes" id="UP000814140">
    <property type="component" value="Unassembled WGS sequence"/>
</dbReference>
<evidence type="ECO:0000313" key="2">
    <source>
        <dbReference type="Proteomes" id="UP000814140"/>
    </source>
</evidence>
<sequence length="117" mass="12970">MAFYGQSFHIRCSNLDHTNISLRRISFVSAAGASEDSQSAADPTQPTPRHPVSCISVKKTDLMDHPSVSVQLVCVVDARRKISHPSLRMLAPSRESGKVGATWASTVWYTFRTRPNR</sequence>
<dbReference type="EMBL" id="MU277274">
    <property type="protein sequence ID" value="KAI0055982.1"/>
    <property type="molecule type" value="Genomic_DNA"/>
</dbReference>
<protein>
    <submittedName>
        <fullName evidence="1">Uncharacterized protein</fullName>
    </submittedName>
</protein>
<proteinExistence type="predicted"/>
<accession>A0ACB8SIC1</accession>
<gene>
    <name evidence="1" type="ORF">BV25DRAFT_1669441</name>
</gene>
<keyword evidence="2" id="KW-1185">Reference proteome</keyword>
<evidence type="ECO:0000313" key="1">
    <source>
        <dbReference type="EMBL" id="KAI0055982.1"/>
    </source>
</evidence>
<reference evidence="1" key="1">
    <citation type="submission" date="2021-03" db="EMBL/GenBank/DDBJ databases">
        <authorList>
            <consortium name="DOE Joint Genome Institute"/>
            <person name="Ahrendt S."/>
            <person name="Looney B.P."/>
            <person name="Miyauchi S."/>
            <person name="Morin E."/>
            <person name="Drula E."/>
            <person name="Courty P.E."/>
            <person name="Chicoki N."/>
            <person name="Fauchery L."/>
            <person name="Kohler A."/>
            <person name="Kuo A."/>
            <person name="Labutti K."/>
            <person name="Pangilinan J."/>
            <person name="Lipzen A."/>
            <person name="Riley R."/>
            <person name="Andreopoulos W."/>
            <person name="He G."/>
            <person name="Johnson J."/>
            <person name="Barry K.W."/>
            <person name="Grigoriev I.V."/>
            <person name="Nagy L."/>
            <person name="Hibbett D."/>
            <person name="Henrissat B."/>
            <person name="Matheny P.B."/>
            <person name="Labbe J."/>
            <person name="Martin F."/>
        </authorList>
    </citation>
    <scope>NUCLEOTIDE SEQUENCE</scope>
    <source>
        <strain evidence="1">HHB10654</strain>
    </source>
</reference>
<name>A0ACB8SIC1_9AGAM</name>
<organism evidence="1 2">
    <name type="scientific">Artomyces pyxidatus</name>
    <dbReference type="NCBI Taxonomy" id="48021"/>
    <lineage>
        <taxon>Eukaryota</taxon>
        <taxon>Fungi</taxon>
        <taxon>Dikarya</taxon>
        <taxon>Basidiomycota</taxon>
        <taxon>Agaricomycotina</taxon>
        <taxon>Agaricomycetes</taxon>
        <taxon>Russulales</taxon>
        <taxon>Auriscalpiaceae</taxon>
        <taxon>Artomyces</taxon>
    </lineage>
</organism>
<comment type="caution">
    <text evidence="1">The sequence shown here is derived from an EMBL/GenBank/DDBJ whole genome shotgun (WGS) entry which is preliminary data.</text>
</comment>
<reference evidence="1" key="2">
    <citation type="journal article" date="2022" name="New Phytol.">
        <title>Evolutionary transition to the ectomycorrhizal habit in the genomes of a hyperdiverse lineage of mushroom-forming fungi.</title>
        <authorList>
            <person name="Looney B."/>
            <person name="Miyauchi S."/>
            <person name="Morin E."/>
            <person name="Drula E."/>
            <person name="Courty P.E."/>
            <person name="Kohler A."/>
            <person name="Kuo A."/>
            <person name="LaButti K."/>
            <person name="Pangilinan J."/>
            <person name="Lipzen A."/>
            <person name="Riley R."/>
            <person name="Andreopoulos W."/>
            <person name="He G."/>
            <person name="Johnson J."/>
            <person name="Nolan M."/>
            <person name="Tritt A."/>
            <person name="Barry K.W."/>
            <person name="Grigoriev I.V."/>
            <person name="Nagy L.G."/>
            <person name="Hibbett D."/>
            <person name="Henrissat B."/>
            <person name="Matheny P.B."/>
            <person name="Labbe J."/>
            <person name="Martin F.M."/>
        </authorList>
    </citation>
    <scope>NUCLEOTIDE SEQUENCE</scope>
    <source>
        <strain evidence="1">HHB10654</strain>
    </source>
</reference>